<dbReference type="AlphaFoldDB" id="A0A344TF14"/>
<protein>
    <submittedName>
        <fullName evidence="4">Licheninase</fullName>
    </submittedName>
</protein>
<dbReference type="PANTHER" id="PTHR10963:SF55">
    <property type="entry name" value="GLYCOSIDE HYDROLASE FAMILY 16 PROTEIN"/>
    <property type="match status" value="1"/>
</dbReference>
<dbReference type="InterPro" id="IPR013320">
    <property type="entry name" value="ConA-like_dom_sf"/>
</dbReference>
<dbReference type="CDD" id="cd08023">
    <property type="entry name" value="GH16_laminarinase_like"/>
    <property type="match status" value="1"/>
</dbReference>
<dbReference type="Gene3D" id="3.20.20.190">
    <property type="entry name" value="Phosphatidylinositol (PI) phosphodiesterase"/>
    <property type="match status" value="1"/>
</dbReference>
<dbReference type="GO" id="GO:0005975">
    <property type="term" value="P:carbohydrate metabolic process"/>
    <property type="evidence" value="ECO:0007669"/>
    <property type="project" value="InterPro"/>
</dbReference>
<dbReference type="Pfam" id="PF00722">
    <property type="entry name" value="Glyco_hydro_16"/>
    <property type="match status" value="1"/>
</dbReference>
<dbReference type="InterPro" id="IPR030395">
    <property type="entry name" value="GP_PDE_dom"/>
</dbReference>
<evidence type="ECO:0000313" key="5">
    <source>
        <dbReference type="Proteomes" id="UP000251993"/>
    </source>
</evidence>
<dbReference type="InterPro" id="IPR000757">
    <property type="entry name" value="Beta-glucanase-like"/>
</dbReference>
<sequence length="502" mass="57077">MNKHVISLFLVFWTLSFSYFSKAQSFHNNKIVAHRGAWKNTGAPQNSIASLENAIKLGCVGSEFDVRMTKDEVLVINHDAHYEGMDIEKTDYAELIKKTLKNGEQLPTLEEYLKAGKKQKKTMLVTEIKPSPAGKERAMILAEKVVKTVQKLKAQNWVVYISFDYDILKKVRELDKNAKLQYLNGNISAAQLQADNIGGLDYHFSVLQKDEQWIANAKKLGVATNAWTVNDTLVMDYFLARDIDYLTTDEPEKALVRNARFAKEKRKLVWSDEFNYTGLPDATKWGYDVGGKGWGNNELQYYTNADTSNALVKNGVLSITARKSKFENRDYTSARLLTKGKAEWTYGRIEVRAKLPKGRGTWPAIWMLGSNIETAGWPKCGEIDIMEHVGYDPDTLVGTIHTQAYNHVKGTQKSKKIFIKNPYTEFHVYAVDWTPEKMDFLLDGYVYLSIANEHKTVNEWPFDKPEYLLLNVAVGGNWGGAKGIDESVFPAKMEVDYVRVFQ</sequence>
<keyword evidence="5" id="KW-1185">Reference proteome</keyword>
<dbReference type="GO" id="GO:0008081">
    <property type="term" value="F:phosphoric diester hydrolase activity"/>
    <property type="evidence" value="ECO:0007669"/>
    <property type="project" value="InterPro"/>
</dbReference>
<dbReference type="Gene3D" id="2.60.120.200">
    <property type="match status" value="1"/>
</dbReference>
<dbReference type="Proteomes" id="UP000251993">
    <property type="component" value="Chromosome"/>
</dbReference>
<dbReference type="InterPro" id="IPR017946">
    <property type="entry name" value="PLC-like_Pdiesterase_TIM-brl"/>
</dbReference>
<evidence type="ECO:0000256" key="1">
    <source>
        <dbReference type="ARBA" id="ARBA00006865"/>
    </source>
</evidence>
<dbReference type="RefSeq" id="WP_114066021.1">
    <property type="nucleotide sequence ID" value="NZ_CP030850.1"/>
</dbReference>
<comment type="similarity">
    <text evidence="1">Belongs to the glycosyl hydrolase 16 family.</text>
</comment>
<dbReference type="SUPFAM" id="SSF49899">
    <property type="entry name" value="Concanavalin A-like lectins/glucanases"/>
    <property type="match status" value="1"/>
</dbReference>
<name>A0A344TF14_9BACT</name>
<reference evidence="4 5" key="1">
    <citation type="submission" date="2018-07" db="EMBL/GenBank/DDBJ databases">
        <title>Genome sequencing of Runella.</title>
        <authorList>
            <person name="Baek M.-G."/>
            <person name="Yi H."/>
        </authorList>
    </citation>
    <scope>NUCLEOTIDE SEQUENCE [LARGE SCALE GENOMIC DNA]</scope>
    <source>
        <strain evidence="4 5">HYN0085</strain>
    </source>
</reference>
<dbReference type="PANTHER" id="PTHR10963">
    <property type="entry name" value="GLYCOSYL HYDROLASE-RELATED"/>
    <property type="match status" value="1"/>
</dbReference>
<feature type="domain" description="GP-PDE" evidence="2">
    <location>
        <begin position="29"/>
        <end position="258"/>
    </location>
</feature>
<proteinExistence type="inferred from homology"/>
<dbReference type="Pfam" id="PF03009">
    <property type="entry name" value="GDPD"/>
    <property type="match status" value="1"/>
</dbReference>
<dbReference type="KEGG" id="run:DR864_05550"/>
<dbReference type="GO" id="GO:0006629">
    <property type="term" value="P:lipid metabolic process"/>
    <property type="evidence" value="ECO:0007669"/>
    <property type="project" value="InterPro"/>
</dbReference>
<evidence type="ECO:0000313" key="4">
    <source>
        <dbReference type="EMBL" id="AXE17235.1"/>
    </source>
</evidence>
<evidence type="ECO:0000259" key="2">
    <source>
        <dbReference type="PROSITE" id="PS51704"/>
    </source>
</evidence>
<dbReference type="PROSITE" id="PS51704">
    <property type="entry name" value="GP_PDE"/>
    <property type="match status" value="1"/>
</dbReference>
<evidence type="ECO:0000259" key="3">
    <source>
        <dbReference type="PROSITE" id="PS51762"/>
    </source>
</evidence>
<organism evidence="4 5">
    <name type="scientific">Runella rosea</name>
    <dbReference type="NCBI Taxonomy" id="2259595"/>
    <lineage>
        <taxon>Bacteria</taxon>
        <taxon>Pseudomonadati</taxon>
        <taxon>Bacteroidota</taxon>
        <taxon>Cytophagia</taxon>
        <taxon>Cytophagales</taxon>
        <taxon>Spirosomataceae</taxon>
        <taxon>Runella</taxon>
    </lineage>
</organism>
<dbReference type="SUPFAM" id="SSF51695">
    <property type="entry name" value="PLC-like phosphodiesterases"/>
    <property type="match status" value="1"/>
</dbReference>
<dbReference type="GO" id="GO:0004553">
    <property type="term" value="F:hydrolase activity, hydrolyzing O-glycosyl compounds"/>
    <property type="evidence" value="ECO:0007669"/>
    <property type="project" value="InterPro"/>
</dbReference>
<accession>A0A344TF14</accession>
<dbReference type="PROSITE" id="PS51762">
    <property type="entry name" value="GH16_2"/>
    <property type="match status" value="1"/>
</dbReference>
<gene>
    <name evidence="4" type="ORF">DR864_05550</name>
</gene>
<dbReference type="EMBL" id="CP030850">
    <property type="protein sequence ID" value="AXE17235.1"/>
    <property type="molecule type" value="Genomic_DNA"/>
</dbReference>
<feature type="domain" description="GH16" evidence="3">
    <location>
        <begin position="243"/>
        <end position="502"/>
    </location>
</feature>
<dbReference type="InterPro" id="IPR050546">
    <property type="entry name" value="Glycosyl_Hydrlase_16"/>
</dbReference>
<dbReference type="OrthoDB" id="9776255at2"/>